<proteinExistence type="predicted"/>
<gene>
    <name evidence="1" type="ORF">EZS27_024285</name>
</gene>
<dbReference type="AlphaFoldDB" id="A0A5J4QY69"/>
<reference evidence="1" key="1">
    <citation type="submission" date="2019-03" db="EMBL/GenBank/DDBJ databases">
        <title>Single cell metagenomics reveals metabolic interactions within the superorganism composed of flagellate Streblomastix strix and complex community of Bacteroidetes bacteria on its surface.</title>
        <authorList>
            <person name="Treitli S.C."/>
            <person name="Kolisko M."/>
            <person name="Husnik F."/>
            <person name="Keeling P."/>
            <person name="Hampl V."/>
        </authorList>
    </citation>
    <scope>NUCLEOTIDE SEQUENCE</scope>
    <source>
        <strain evidence="1">STM</strain>
    </source>
</reference>
<accession>A0A5J4QY69</accession>
<protein>
    <submittedName>
        <fullName evidence="1">Uncharacterized protein</fullName>
    </submittedName>
</protein>
<organism evidence="1">
    <name type="scientific">termite gut metagenome</name>
    <dbReference type="NCBI Taxonomy" id="433724"/>
    <lineage>
        <taxon>unclassified sequences</taxon>
        <taxon>metagenomes</taxon>
        <taxon>organismal metagenomes</taxon>
    </lineage>
</organism>
<comment type="caution">
    <text evidence="1">The sequence shown here is derived from an EMBL/GenBank/DDBJ whole genome shotgun (WGS) entry which is preliminary data.</text>
</comment>
<evidence type="ECO:0000313" key="1">
    <source>
        <dbReference type="EMBL" id="KAA6326636.1"/>
    </source>
</evidence>
<dbReference type="EMBL" id="SNRY01002131">
    <property type="protein sequence ID" value="KAA6326636.1"/>
    <property type="molecule type" value="Genomic_DNA"/>
</dbReference>
<sequence>MQCKIMKDNKIRVVTLWMYRAKIHREGIDFCLKENRMFSL</sequence>
<name>A0A5J4QY69_9ZZZZ</name>